<feature type="transmembrane region" description="Helical" evidence="1">
    <location>
        <begin position="84"/>
        <end position="101"/>
    </location>
</feature>
<dbReference type="RefSeq" id="WP_146885655.1">
    <property type="nucleotide sequence ID" value="NZ_BJXB01000013.1"/>
</dbReference>
<keyword evidence="1" id="KW-0812">Transmembrane</keyword>
<evidence type="ECO:0008006" key="4">
    <source>
        <dbReference type="Google" id="ProtNLM"/>
    </source>
</evidence>
<organism evidence="2 3">
    <name type="scientific">Deinococcus cellulosilyticus (strain DSM 18568 / NBRC 106333 / KACC 11606 / 5516J-15)</name>
    <dbReference type="NCBI Taxonomy" id="1223518"/>
    <lineage>
        <taxon>Bacteria</taxon>
        <taxon>Thermotogati</taxon>
        <taxon>Deinococcota</taxon>
        <taxon>Deinococci</taxon>
        <taxon>Deinococcales</taxon>
        <taxon>Deinococcaceae</taxon>
        <taxon>Deinococcus</taxon>
    </lineage>
</organism>
<keyword evidence="3" id="KW-1185">Reference proteome</keyword>
<reference evidence="2 3" key="1">
    <citation type="submission" date="2019-07" db="EMBL/GenBank/DDBJ databases">
        <title>Whole genome shotgun sequence of Deinococcus cellulosilyticus NBRC 106333.</title>
        <authorList>
            <person name="Hosoyama A."/>
            <person name="Uohara A."/>
            <person name="Ohji S."/>
            <person name="Ichikawa N."/>
        </authorList>
    </citation>
    <scope>NUCLEOTIDE SEQUENCE [LARGE SCALE GENOMIC DNA]</scope>
    <source>
        <strain evidence="2 3">NBRC 106333</strain>
    </source>
</reference>
<dbReference type="OrthoDB" id="345900at2"/>
<dbReference type="Proteomes" id="UP000321306">
    <property type="component" value="Unassembled WGS sequence"/>
</dbReference>
<comment type="caution">
    <text evidence="2">The sequence shown here is derived from an EMBL/GenBank/DDBJ whole genome shotgun (WGS) entry which is preliminary data.</text>
</comment>
<evidence type="ECO:0000313" key="2">
    <source>
        <dbReference type="EMBL" id="GEM47417.1"/>
    </source>
</evidence>
<evidence type="ECO:0000256" key="1">
    <source>
        <dbReference type="SAM" id="Phobius"/>
    </source>
</evidence>
<dbReference type="PANTHER" id="PTHR35813:SF1">
    <property type="entry name" value="INNER MEMBRANE PROTEIN YBAN"/>
    <property type="match status" value="1"/>
</dbReference>
<feature type="transmembrane region" description="Helical" evidence="1">
    <location>
        <begin position="113"/>
        <end position="132"/>
    </location>
</feature>
<dbReference type="InterPro" id="IPR007401">
    <property type="entry name" value="DUF454"/>
</dbReference>
<accession>A0A511N4L4</accession>
<sequence>MPEKQAPAWIRPLWIAAGFICVGLGFVGFYAPGMPGTVFFLLAAACFARSSPRFHAWLLNLPIAGPLIRDYQAGLGMPRRAKGLAISMIVLSCLISSVLVHGRILKRTGNPDYALLIAACIVGLGLVGIWYISLKVPTRENVIAN</sequence>
<dbReference type="EMBL" id="BJXB01000013">
    <property type="protein sequence ID" value="GEM47417.1"/>
    <property type="molecule type" value="Genomic_DNA"/>
</dbReference>
<dbReference type="PANTHER" id="PTHR35813">
    <property type="entry name" value="INNER MEMBRANE PROTEIN YBAN"/>
    <property type="match status" value="1"/>
</dbReference>
<protein>
    <recommendedName>
        <fullName evidence="4">DUF454 domain-containing protein</fullName>
    </recommendedName>
</protein>
<keyword evidence="1" id="KW-0472">Membrane</keyword>
<feature type="transmembrane region" description="Helical" evidence="1">
    <location>
        <begin position="12"/>
        <end position="31"/>
    </location>
</feature>
<dbReference type="Pfam" id="PF04304">
    <property type="entry name" value="DUF454"/>
    <property type="match status" value="1"/>
</dbReference>
<dbReference type="GO" id="GO:0005886">
    <property type="term" value="C:plasma membrane"/>
    <property type="evidence" value="ECO:0007669"/>
    <property type="project" value="TreeGrafter"/>
</dbReference>
<keyword evidence="1" id="KW-1133">Transmembrane helix</keyword>
<name>A0A511N4L4_DEIC1</name>
<dbReference type="AlphaFoldDB" id="A0A511N4L4"/>
<evidence type="ECO:0000313" key="3">
    <source>
        <dbReference type="Proteomes" id="UP000321306"/>
    </source>
</evidence>
<proteinExistence type="predicted"/>
<gene>
    <name evidence="2" type="ORF">DC3_30520</name>
</gene>